<evidence type="ECO:0000313" key="2">
    <source>
        <dbReference type="Proteomes" id="UP000653644"/>
    </source>
</evidence>
<gene>
    <name evidence="1" type="ORF">GCM10010345_77240</name>
</gene>
<dbReference type="Proteomes" id="UP000653644">
    <property type="component" value="Unassembled WGS sequence"/>
</dbReference>
<comment type="caution">
    <text evidence="1">The sequence shown here is derived from an EMBL/GenBank/DDBJ whole genome shotgun (WGS) entry which is preliminary data.</text>
</comment>
<evidence type="ECO:0000313" key="1">
    <source>
        <dbReference type="EMBL" id="GHA61695.1"/>
    </source>
</evidence>
<proteinExistence type="predicted"/>
<reference evidence="2" key="1">
    <citation type="journal article" date="2019" name="Int. J. Syst. Evol. Microbiol.">
        <title>The Global Catalogue of Microorganisms (GCM) 10K type strain sequencing project: providing services to taxonomists for standard genome sequencing and annotation.</title>
        <authorList>
            <consortium name="The Broad Institute Genomics Platform"/>
            <consortium name="The Broad Institute Genome Sequencing Center for Infectious Disease"/>
            <person name="Wu L."/>
            <person name="Ma J."/>
        </authorList>
    </citation>
    <scope>NUCLEOTIDE SEQUENCE [LARGE SCALE GENOMIC DNA]</scope>
    <source>
        <strain evidence="2">JCM 4733</strain>
    </source>
</reference>
<protein>
    <submittedName>
        <fullName evidence="1">Uncharacterized protein</fullName>
    </submittedName>
</protein>
<name>A0ABQ3DC50_9ACTN</name>
<dbReference type="EMBL" id="BMVN01000045">
    <property type="protein sequence ID" value="GHA61695.1"/>
    <property type="molecule type" value="Genomic_DNA"/>
</dbReference>
<organism evidence="1 2">
    <name type="scientific">Streptomyces canarius</name>
    <dbReference type="NCBI Taxonomy" id="285453"/>
    <lineage>
        <taxon>Bacteria</taxon>
        <taxon>Bacillati</taxon>
        <taxon>Actinomycetota</taxon>
        <taxon>Actinomycetes</taxon>
        <taxon>Kitasatosporales</taxon>
        <taxon>Streptomycetaceae</taxon>
        <taxon>Streptomyces</taxon>
    </lineage>
</organism>
<sequence>MGWDGPVRASARFKHHANSRRCRGEWRPAGGRRDVPWQYPMGAVAPNRLTGEERYVSEIVDPAAPLPSDALAA</sequence>
<keyword evidence="2" id="KW-1185">Reference proteome</keyword>
<accession>A0ABQ3DC50</accession>